<dbReference type="PANTHER" id="PTHR20963:SF18">
    <property type="entry name" value="ACID PHOSPHATASE PHO11-RELATED"/>
    <property type="match status" value="1"/>
</dbReference>
<evidence type="ECO:0000256" key="4">
    <source>
        <dbReference type="ARBA" id="ARBA00023180"/>
    </source>
</evidence>
<keyword evidence="7" id="KW-1185">Reference proteome</keyword>
<dbReference type="Gene3D" id="3.40.50.1240">
    <property type="entry name" value="Phosphoglycerate mutase-like"/>
    <property type="match status" value="2"/>
</dbReference>
<reference evidence="6 7" key="1">
    <citation type="submission" date="2023-08" db="EMBL/GenBank/DDBJ databases">
        <title>Black Yeasts Isolated from many extreme environments.</title>
        <authorList>
            <person name="Coleine C."/>
            <person name="Stajich J.E."/>
            <person name="Selbmann L."/>
        </authorList>
    </citation>
    <scope>NUCLEOTIDE SEQUENCE [LARGE SCALE GENOMIC DNA]</scope>
    <source>
        <strain evidence="6 7">CCFEE 6328</strain>
    </source>
</reference>
<dbReference type="InterPro" id="IPR000560">
    <property type="entry name" value="His_Pase_clade-2"/>
</dbReference>
<dbReference type="InterPro" id="IPR029033">
    <property type="entry name" value="His_PPase_superfam"/>
</dbReference>
<dbReference type="PANTHER" id="PTHR20963">
    <property type="entry name" value="MULTIPLE INOSITOL POLYPHOSPHATE PHOSPHATASE-RELATED"/>
    <property type="match status" value="1"/>
</dbReference>
<evidence type="ECO:0000256" key="1">
    <source>
        <dbReference type="ARBA" id="ARBA00005375"/>
    </source>
</evidence>
<sequence length="475" mass="51861">MSLRNILLTGLVAAGAYGQSRPYNGYQEKQFSQNFYDSYNPIKHMGGIGPYSDRVGYGIDPNPPASCAVDQVIMVMRHGERYPDGTTAAKNQAALSKVYASKITTWAGDLAFLNDWTYYNPNQGLLDQETFSGPYSGLLDAFKRGSEYGYKYGHLWGGQSTVPIFAGGYERVVETARYFGMGFFGYNYSTSAAINIISENYTQGANSLTPTCLADTGLLACFYTVRTLPQFAVAAARLNAQNPGLNLNSTDIPSLMAVGTFELQTRPYSPWINAFTLDEWVAFGYIQDLSYYYCSGPGDPYQIAVGQVFANASLALMEAGPSHLPMSWNFAHDAYITPIVAALGLDRPSTPLPNNSVPFPNPYNSADIVPMGGHLVLERLSCNATASSAAGTYVRAVINEAVVPWPTCQSGPGFSCPFANFTTIVNNIPNFVSTCGVAKAGYPQYLDFWWKYNTTQTLNYQNGSIGYDETYTLSK</sequence>
<dbReference type="SUPFAM" id="SSF53254">
    <property type="entry name" value="Phosphoglycerate mutase-like"/>
    <property type="match status" value="1"/>
</dbReference>
<accession>A0ABR0JE85</accession>
<dbReference type="PIRSF" id="PIRSF000894">
    <property type="entry name" value="Acid_phosphatase"/>
    <property type="match status" value="1"/>
</dbReference>
<feature type="chain" id="PRO_5046225369" description="3-phytase" evidence="5">
    <location>
        <begin position="19"/>
        <end position="475"/>
    </location>
</feature>
<protein>
    <recommendedName>
        <fullName evidence="2">3-phytase</fullName>
        <ecNumber evidence="2">3.1.3.8</ecNumber>
    </recommendedName>
</protein>
<dbReference type="PROSITE" id="PS00616">
    <property type="entry name" value="HIS_ACID_PHOSPHAT_1"/>
    <property type="match status" value="1"/>
</dbReference>
<keyword evidence="5" id="KW-0732">Signal</keyword>
<feature type="signal peptide" evidence="5">
    <location>
        <begin position="1"/>
        <end position="18"/>
    </location>
</feature>
<dbReference type="Pfam" id="PF00328">
    <property type="entry name" value="His_Phos_2"/>
    <property type="match status" value="1"/>
</dbReference>
<dbReference type="CDD" id="cd07061">
    <property type="entry name" value="HP_HAP_like"/>
    <property type="match status" value="1"/>
</dbReference>
<dbReference type="Proteomes" id="UP001345691">
    <property type="component" value="Unassembled WGS sequence"/>
</dbReference>
<dbReference type="InterPro" id="IPR033379">
    <property type="entry name" value="Acid_Pase_AS"/>
</dbReference>
<dbReference type="GO" id="GO:0003993">
    <property type="term" value="F:acid phosphatase activity"/>
    <property type="evidence" value="ECO:0007669"/>
    <property type="project" value="UniProtKB-EC"/>
</dbReference>
<name>A0ABR0JE85_9EURO</name>
<organism evidence="6 7">
    <name type="scientific">Exophiala sideris</name>
    <dbReference type="NCBI Taxonomy" id="1016849"/>
    <lineage>
        <taxon>Eukaryota</taxon>
        <taxon>Fungi</taxon>
        <taxon>Dikarya</taxon>
        <taxon>Ascomycota</taxon>
        <taxon>Pezizomycotina</taxon>
        <taxon>Eurotiomycetes</taxon>
        <taxon>Chaetothyriomycetidae</taxon>
        <taxon>Chaetothyriales</taxon>
        <taxon>Herpotrichiellaceae</taxon>
        <taxon>Exophiala</taxon>
    </lineage>
</organism>
<comment type="similarity">
    <text evidence="1">Belongs to the histidine acid phosphatase family.</text>
</comment>
<evidence type="ECO:0000313" key="6">
    <source>
        <dbReference type="EMBL" id="KAK5062234.1"/>
    </source>
</evidence>
<proteinExistence type="inferred from homology"/>
<keyword evidence="3 6" id="KW-0378">Hydrolase</keyword>
<keyword evidence="4" id="KW-0325">Glycoprotein</keyword>
<dbReference type="EC" id="3.1.3.8" evidence="2"/>
<dbReference type="EMBL" id="JAVRRF010000008">
    <property type="protein sequence ID" value="KAK5062234.1"/>
    <property type="molecule type" value="Genomic_DNA"/>
</dbReference>
<evidence type="ECO:0000256" key="3">
    <source>
        <dbReference type="ARBA" id="ARBA00022801"/>
    </source>
</evidence>
<evidence type="ECO:0000256" key="5">
    <source>
        <dbReference type="SAM" id="SignalP"/>
    </source>
</evidence>
<dbReference type="InterPro" id="IPR016274">
    <property type="entry name" value="Histidine_acid_Pase_euk"/>
</dbReference>
<gene>
    <name evidence="6" type="primary">PHO5_2</name>
    <name evidence="6" type="ORF">LTR69_004592</name>
</gene>
<evidence type="ECO:0000256" key="2">
    <source>
        <dbReference type="ARBA" id="ARBA00012632"/>
    </source>
</evidence>
<evidence type="ECO:0000313" key="7">
    <source>
        <dbReference type="Proteomes" id="UP001345691"/>
    </source>
</evidence>
<comment type="caution">
    <text evidence="6">The sequence shown here is derived from an EMBL/GenBank/DDBJ whole genome shotgun (WGS) entry which is preliminary data.</text>
</comment>